<organism evidence="1 2">
    <name type="scientific">Xanthobacter dioxanivorans</name>
    <dbReference type="NCBI Taxonomy" id="2528964"/>
    <lineage>
        <taxon>Bacteria</taxon>
        <taxon>Pseudomonadati</taxon>
        <taxon>Pseudomonadota</taxon>
        <taxon>Alphaproteobacteria</taxon>
        <taxon>Hyphomicrobiales</taxon>
        <taxon>Xanthobacteraceae</taxon>
        <taxon>Xanthobacter</taxon>
    </lineage>
</organism>
<keyword evidence="2" id="KW-1185">Reference proteome</keyword>
<evidence type="ECO:0000313" key="2">
    <source>
        <dbReference type="Proteomes" id="UP000596427"/>
    </source>
</evidence>
<sequence length="187" mass="19825">MANNNVLQEQLEILAGTRRQGNQGKAAVRYEDFNKQIGTKTNQTDFETYQATVTQSLADQTTALTDAEAALQADIDALTDAKSNIIRTINTYTGTSQTLALGDAGNVVHMTNASAKTLTVPPNVDVAFDVGTQVDVRCSGGGKLTFAPGSGVTIESYNSKYGLESLRFATLLKVATNTWALDGALVT</sequence>
<name>A0A974PM12_9HYPH</name>
<accession>A0A974PM12</accession>
<dbReference type="Proteomes" id="UP000596427">
    <property type="component" value="Chromosome"/>
</dbReference>
<evidence type="ECO:0000313" key="1">
    <source>
        <dbReference type="EMBL" id="QRG06092.1"/>
    </source>
</evidence>
<dbReference type="EMBL" id="CP063362">
    <property type="protein sequence ID" value="QRG06092.1"/>
    <property type="molecule type" value="Genomic_DNA"/>
</dbReference>
<reference evidence="1 2" key="1">
    <citation type="submission" date="2020-10" db="EMBL/GenBank/DDBJ databases">
        <title>Degradation of 1,4-Dioxane by Xanthobacter sp. YN2, via a Novel Group-2 Soluble Di-Iron Monooxygenase.</title>
        <authorList>
            <person name="Ma F."/>
            <person name="Wang Y."/>
            <person name="Yang J."/>
            <person name="Guo H."/>
            <person name="Su D."/>
            <person name="Yu L."/>
        </authorList>
    </citation>
    <scope>NUCLEOTIDE SEQUENCE [LARGE SCALE GENOMIC DNA]</scope>
    <source>
        <strain evidence="1 2">YN2</strain>
    </source>
</reference>
<protein>
    <submittedName>
        <fullName evidence="1">Uncharacterized protein</fullName>
    </submittedName>
</protein>
<dbReference type="KEGG" id="xdi:EZH22_24380"/>
<dbReference type="RefSeq" id="WP_203192967.1">
    <property type="nucleotide sequence ID" value="NZ_CP063362.1"/>
</dbReference>
<gene>
    <name evidence="1" type="ORF">EZH22_24380</name>
</gene>
<proteinExistence type="predicted"/>
<dbReference type="AlphaFoldDB" id="A0A974PM12"/>